<dbReference type="InterPro" id="IPR013762">
    <property type="entry name" value="Integrase-like_cat_sf"/>
</dbReference>
<comment type="caution">
    <text evidence="4">The sequence shown here is derived from an EMBL/GenBank/DDBJ whole genome shotgun (WGS) entry which is preliminary data.</text>
</comment>
<dbReference type="CDD" id="cd00397">
    <property type="entry name" value="DNA_BRE_C"/>
    <property type="match status" value="1"/>
</dbReference>
<evidence type="ECO:0000313" key="5">
    <source>
        <dbReference type="Proteomes" id="UP001501020"/>
    </source>
</evidence>
<evidence type="ECO:0000259" key="3">
    <source>
        <dbReference type="Pfam" id="PF00589"/>
    </source>
</evidence>
<dbReference type="RefSeq" id="WP_344281302.1">
    <property type="nucleotide sequence ID" value="NZ_BAAAMR010000124.1"/>
</dbReference>
<dbReference type="EMBL" id="BAAAMR010000124">
    <property type="protein sequence ID" value="GAA2165061.1"/>
    <property type="molecule type" value="Genomic_DNA"/>
</dbReference>
<dbReference type="InterPro" id="IPR002104">
    <property type="entry name" value="Integrase_catalytic"/>
</dbReference>
<proteinExistence type="predicted"/>
<feature type="domain" description="Tyr recombinase" evidence="3">
    <location>
        <begin position="20"/>
        <end position="67"/>
    </location>
</feature>
<keyword evidence="1" id="KW-0233">DNA recombination</keyword>
<dbReference type="InterPro" id="IPR011010">
    <property type="entry name" value="DNA_brk_join_enz"/>
</dbReference>
<keyword evidence="5" id="KW-1185">Reference proteome</keyword>
<name>A0ABP5M4Y3_9ACTN</name>
<protein>
    <recommendedName>
        <fullName evidence="3">Tyr recombinase domain-containing protein</fullName>
    </recommendedName>
</protein>
<reference evidence="5" key="1">
    <citation type="journal article" date="2019" name="Int. J. Syst. Evol. Microbiol.">
        <title>The Global Catalogue of Microorganisms (GCM) 10K type strain sequencing project: providing services to taxonomists for standard genome sequencing and annotation.</title>
        <authorList>
            <consortium name="The Broad Institute Genomics Platform"/>
            <consortium name="The Broad Institute Genome Sequencing Center for Infectious Disease"/>
            <person name="Wu L."/>
            <person name="Ma J."/>
        </authorList>
    </citation>
    <scope>NUCLEOTIDE SEQUENCE [LARGE SCALE GENOMIC DNA]</scope>
    <source>
        <strain evidence="5">JCM 13850</strain>
    </source>
</reference>
<organism evidence="4 5">
    <name type="scientific">Actinomadura napierensis</name>
    <dbReference type="NCBI Taxonomy" id="267854"/>
    <lineage>
        <taxon>Bacteria</taxon>
        <taxon>Bacillati</taxon>
        <taxon>Actinomycetota</taxon>
        <taxon>Actinomycetes</taxon>
        <taxon>Streptosporangiales</taxon>
        <taxon>Thermomonosporaceae</taxon>
        <taxon>Actinomadura</taxon>
    </lineage>
</organism>
<dbReference type="Pfam" id="PF00589">
    <property type="entry name" value="Phage_integrase"/>
    <property type="match status" value="1"/>
</dbReference>
<accession>A0ABP5M4Y3</accession>
<evidence type="ECO:0000256" key="1">
    <source>
        <dbReference type="ARBA" id="ARBA00023172"/>
    </source>
</evidence>
<gene>
    <name evidence="4" type="ORF">GCM10009727_83300</name>
</gene>
<evidence type="ECO:0000313" key="4">
    <source>
        <dbReference type="EMBL" id="GAA2165061.1"/>
    </source>
</evidence>
<dbReference type="SUPFAM" id="SSF56349">
    <property type="entry name" value="DNA breaking-rejoining enzymes"/>
    <property type="match status" value="1"/>
</dbReference>
<dbReference type="Proteomes" id="UP001501020">
    <property type="component" value="Unassembled WGS sequence"/>
</dbReference>
<sequence length="82" mass="8731">MIPPGKLAGQAPNRDNEAPQAGIAGLRPHALRHTYGTRLRRGGADPAQVQYLLGHAWVNTAGRYFRAGAAEVAGMVEHVFGD</sequence>
<dbReference type="Gene3D" id="1.10.443.10">
    <property type="entry name" value="Intergrase catalytic core"/>
    <property type="match status" value="1"/>
</dbReference>
<evidence type="ECO:0000256" key="2">
    <source>
        <dbReference type="SAM" id="MobiDB-lite"/>
    </source>
</evidence>
<feature type="region of interest" description="Disordered" evidence="2">
    <location>
        <begin position="1"/>
        <end position="27"/>
    </location>
</feature>